<keyword evidence="1" id="KW-0812">Transmembrane</keyword>
<evidence type="ECO:0000313" key="2">
    <source>
        <dbReference type="EMBL" id="OHA23898.1"/>
    </source>
</evidence>
<keyword evidence="1" id="KW-0472">Membrane</keyword>
<keyword evidence="1" id="KW-1133">Transmembrane helix</keyword>
<gene>
    <name evidence="2" type="ORF">A3C72_01520</name>
</gene>
<accession>A0A1G2MJ62</accession>
<comment type="caution">
    <text evidence="2">The sequence shown here is derived from an EMBL/GenBank/DDBJ whole genome shotgun (WGS) entry which is preliminary data.</text>
</comment>
<proteinExistence type="predicted"/>
<dbReference type="AlphaFoldDB" id="A0A1G2MJ62"/>
<protein>
    <submittedName>
        <fullName evidence="2">Uncharacterized protein</fullName>
    </submittedName>
</protein>
<dbReference type="Proteomes" id="UP000177130">
    <property type="component" value="Unassembled WGS sequence"/>
</dbReference>
<organism evidence="2 3">
    <name type="scientific">Candidatus Taylorbacteria bacterium RIFCSPHIGHO2_02_FULL_43_32b</name>
    <dbReference type="NCBI Taxonomy" id="1802306"/>
    <lineage>
        <taxon>Bacteria</taxon>
        <taxon>Candidatus Tayloriibacteriota</taxon>
    </lineage>
</organism>
<dbReference type="EMBL" id="MHRK01000022">
    <property type="protein sequence ID" value="OHA23898.1"/>
    <property type="molecule type" value="Genomic_DNA"/>
</dbReference>
<sequence length="87" mass="9383">MIKDILNHIFPPYLSFGDRCLAAFLALLVLATVGLLGLLSFIFVDSVGITPTKTMAAVVEAKQVVPAHTTTILVVKCTPFLRQLVSL</sequence>
<reference evidence="2 3" key="1">
    <citation type="journal article" date="2016" name="Nat. Commun.">
        <title>Thousands of microbial genomes shed light on interconnected biogeochemical processes in an aquifer system.</title>
        <authorList>
            <person name="Anantharaman K."/>
            <person name="Brown C.T."/>
            <person name="Hug L.A."/>
            <person name="Sharon I."/>
            <person name="Castelle C.J."/>
            <person name="Probst A.J."/>
            <person name="Thomas B.C."/>
            <person name="Singh A."/>
            <person name="Wilkins M.J."/>
            <person name="Karaoz U."/>
            <person name="Brodie E.L."/>
            <person name="Williams K.H."/>
            <person name="Hubbard S.S."/>
            <person name="Banfield J.F."/>
        </authorList>
    </citation>
    <scope>NUCLEOTIDE SEQUENCE [LARGE SCALE GENOMIC DNA]</scope>
</reference>
<evidence type="ECO:0000256" key="1">
    <source>
        <dbReference type="SAM" id="Phobius"/>
    </source>
</evidence>
<feature type="transmembrane region" description="Helical" evidence="1">
    <location>
        <begin position="21"/>
        <end position="44"/>
    </location>
</feature>
<evidence type="ECO:0000313" key="3">
    <source>
        <dbReference type="Proteomes" id="UP000177130"/>
    </source>
</evidence>
<name>A0A1G2MJ62_9BACT</name>